<accession>A0ABW6P6X5</accession>
<comment type="caution">
    <text evidence="2">The sequence shown here is derived from an EMBL/GenBank/DDBJ whole genome shotgun (WGS) entry which is preliminary data.</text>
</comment>
<name>A0ABW6P6X5_9NOCA</name>
<evidence type="ECO:0000313" key="2">
    <source>
        <dbReference type="EMBL" id="MFF0498891.1"/>
    </source>
</evidence>
<feature type="transmembrane region" description="Helical" evidence="1">
    <location>
        <begin position="101"/>
        <end position="119"/>
    </location>
</feature>
<dbReference type="EMBL" id="JBIAMT010000004">
    <property type="protein sequence ID" value="MFF0498891.1"/>
    <property type="molecule type" value="Genomic_DNA"/>
</dbReference>
<sequence>MMNAAPRTAETSATDVICAIIATGARRDNFSVSDYQGRAATVRAMFTWYVALLAISGIVMIAMASVQQGQSSATRSFNGIFGGIFLGYAFYLAFLFDGGSYLIFFHAFIVPVTMVVNFFRNRTPRPKLTETQKAWREFQRAGEHR</sequence>
<proteinExistence type="predicted"/>
<keyword evidence="3" id="KW-1185">Reference proteome</keyword>
<reference evidence="2 3" key="1">
    <citation type="submission" date="2024-10" db="EMBL/GenBank/DDBJ databases">
        <title>The Natural Products Discovery Center: Release of the First 8490 Sequenced Strains for Exploring Actinobacteria Biosynthetic Diversity.</title>
        <authorList>
            <person name="Kalkreuter E."/>
            <person name="Kautsar S.A."/>
            <person name="Yang D."/>
            <person name="Bader C.D."/>
            <person name="Teijaro C.N."/>
            <person name="Fluegel L."/>
            <person name="Davis C.M."/>
            <person name="Simpson J.R."/>
            <person name="Lauterbach L."/>
            <person name="Steele A.D."/>
            <person name="Gui C."/>
            <person name="Meng S."/>
            <person name="Li G."/>
            <person name="Viehrig K."/>
            <person name="Ye F."/>
            <person name="Su P."/>
            <person name="Kiefer A.F."/>
            <person name="Nichols A."/>
            <person name="Cepeda A.J."/>
            <person name="Yan W."/>
            <person name="Fan B."/>
            <person name="Jiang Y."/>
            <person name="Adhikari A."/>
            <person name="Zheng C.-J."/>
            <person name="Schuster L."/>
            <person name="Cowan T.M."/>
            <person name="Smanski M.J."/>
            <person name="Chevrette M.G."/>
            <person name="De Carvalho L.P.S."/>
            <person name="Shen B."/>
        </authorList>
    </citation>
    <scope>NUCLEOTIDE SEQUENCE [LARGE SCALE GENOMIC DNA]</scope>
    <source>
        <strain evidence="2 3">NPDC004119</strain>
    </source>
</reference>
<keyword evidence="1" id="KW-0472">Membrane</keyword>
<keyword evidence="1" id="KW-0812">Transmembrane</keyword>
<gene>
    <name evidence="2" type="ORF">ACFYU5_20970</name>
</gene>
<evidence type="ECO:0000313" key="3">
    <source>
        <dbReference type="Proteomes" id="UP001601442"/>
    </source>
</evidence>
<feature type="transmembrane region" description="Helical" evidence="1">
    <location>
        <begin position="46"/>
        <end position="65"/>
    </location>
</feature>
<evidence type="ECO:0000256" key="1">
    <source>
        <dbReference type="SAM" id="Phobius"/>
    </source>
</evidence>
<dbReference type="Proteomes" id="UP001601442">
    <property type="component" value="Unassembled WGS sequence"/>
</dbReference>
<dbReference type="RefSeq" id="WP_387396808.1">
    <property type="nucleotide sequence ID" value="NZ_JBIAMT010000004.1"/>
</dbReference>
<protein>
    <recommendedName>
        <fullName evidence="4">Transmembrane protein</fullName>
    </recommendedName>
</protein>
<feature type="transmembrane region" description="Helical" evidence="1">
    <location>
        <begin position="77"/>
        <end position="95"/>
    </location>
</feature>
<organism evidence="2 3">
    <name type="scientific">Nocardia aobensis</name>
    <dbReference type="NCBI Taxonomy" id="257277"/>
    <lineage>
        <taxon>Bacteria</taxon>
        <taxon>Bacillati</taxon>
        <taxon>Actinomycetota</taxon>
        <taxon>Actinomycetes</taxon>
        <taxon>Mycobacteriales</taxon>
        <taxon>Nocardiaceae</taxon>
        <taxon>Nocardia</taxon>
    </lineage>
</organism>
<evidence type="ECO:0008006" key="4">
    <source>
        <dbReference type="Google" id="ProtNLM"/>
    </source>
</evidence>
<keyword evidence="1" id="KW-1133">Transmembrane helix</keyword>